<dbReference type="HOGENOM" id="CLU_2404969_0_0_1"/>
<reference evidence="1" key="3">
    <citation type="submission" date="2025-09" db="UniProtKB">
        <authorList>
            <consortium name="Ensembl"/>
        </authorList>
    </citation>
    <scope>IDENTIFICATION</scope>
</reference>
<dbReference type="AlphaFoldDB" id="H2YFE3"/>
<keyword evidence="2" id="KW-1185">Reference proteome</keyword>
<dbReference type="Ensembl" id="ENSCSAVT00000004101.1">
    <property type="protein sequence ID" value="ENSCSAVP00000004041.1"/>
    <property type="gene ID" value="ENSCSAVG00000002386.1"/>
</dbReference>
<name>H2YFE3_CIOSA</name>
<reference evidence="1" key="2">
    <citation type="submission" date="2025-08" db="UniProtKB">
        <authorList>
            <consortium name="Ensembl"/>
        </authorList>
    </citation>
    <scope>IDENTIFICATION</scope>
</reference>
<evidence type="ECO:0000313" key="1">
    <source>
        <dbReference type="Ensembl" id="ENSCSAVP00000004041.1"/>
    </source>
</evidence>
<dbReference type="InParanoid" id="H2YFE3"/>
<dbReference type="Proteomes" id="UP000007875">
    <property type="component" value="Unassembled WGS sequence"/>
</dbReference>
<sequence>ASNAVIETNILKFIAKFSCVVITRGKVPIPIQVDCIVQVPARSFHSQNMQQKPGYFTGFSHWGLVQNSRLQTFIEFVQTHETHSSGDHRSFSA</sequence>
<reference evidence="2" key="1">
    <citation type="submission" date="2003-08" db="EMBL/GenBank/DDBJ databases">
        <authorList>
            <person name="Birren B."/>
            <person name="Nusbaum C."/>
            <person name="Abebe A."/>
            <person name="Abouelleil A."/>
            <person name="Adekoya E."/>
            <person name="Ait-zahra M."/>
            <person name="Allen N."/>
            <person name="Allen T."/>
            <person name="An P."/>
            <person name="Anderson M."/>
            <person name="Anderson S."/>
            <person name="Arachchi H."/>
            <person name="Armbruster J."/>
            <person name="Bachantsang P."/>
            <person name="Baldwin J."/>
            <person name="Barry A."/>
            <person name="Bayul T."/>
            <person name="Blitshsteyn B."/>
            <person name="Bloom T."/>
            <person name="Blye J."/>
            <person name="Boguslavskiy L."/>
            <person name="Borowsky M."/>
            <person name="Boukhgalter B."/>
            <person name="Brunache A."/>
            <person name="Butler J."/>
            <person name="Calixte N."/>
            <person name="Calvo S."/>
            <person name="Camarata J."/>
            <person name="Campo K."/>
            <person name="Chang J."/>
            <person name="Cheshatsang Y."/>
            <person name="Citroen M."/>
            <person name="Collymore A."/>
            <person name="Considine T."/>
            <person name="Cook A."/>
            <person name="Cooke P."/>
            <person name="Corum B."/>
            <person name="Cuomo C."/>
            <person name="David R."/>
            <person name="Dawoe T."/>
            <person name="Degray S."/>
            <person name="Dodge S."/>
            <person name="Dooley K."/>
            <person name="Dorje P."/>
            <person name="Dorjee K."/>
            <person name="Dorris L."/>
            <person name="Duffey N."/>
            <person name="Dupes A."/>
            <person name="Elkins T."/>
            <person name="Engels R."/>
            <person name="Erickson J."/>
            <person name="Farina A."/>
            <person name="Faro S."/>
            <person name="Ferreira P."/>
            <person name="Fischer H."/>
            <person name="Fitzgerald M."/>
            <person name="Foley K."/>
            <person name="Gage D."/>
            <person name="Galagan J."/>
            <person name="Gearin G."/>
            <person name="Gnerre S."/>
            <person name="Gnirke A."/>
            <person name="Goyette A."/>
            <person name="Graham J."/>
            <person name="Grandbois E."/>
            <person name="Gyaltsen K."/>
            <person name="Hafez N."/>
            <person name="Hagopian D."/>
            <person name="Hagos B."/>
            <person name="Hall J."/>
            <person name="Hatcher B."/>
            <person name="Heller A."/>
            <person name="Higgins H."/>
            <person name="Honan T."/>
            <person name="Horn A."/>
            <person name="Houde N."/>
            <person name="Hughes L."/>
            <person name="Hulme W."/>
            <person name="Husby E."/>
            <person name="Iliev I."/>
            <person name="Jaffe D."/>
            <person name="Jones C."/>
            <person name="Kamal M."/>
            <person name="Kamat A."/>
            <person name="Kamvysselis M."/>
            <person name="Karlsson E."/>
            <person name="Kells C."/>
            <person name="Kieu A."/>
            <person name="Kisner P."/>
            <person name="Kodira C."/>
            <person name="Kulbokas E."/>
            <person name="Labutti K."/>
            <person name="Lama D."/>
            <person name="Landers T."/>
            <person name="Leger J."/>
            <person name="Levine S."/>
            <person name="Lewis D."/>
            <person name="Lewis T."/>
            <person name="Lindblad-toh K."/>
            <person name="Liu X."/>
            <person name="Lokyitsang T."/>
            <person name="Lokyitsang Y."/>
            <person name="Lucien O."/>
            <person name="Lui A."/>
            <person name="Ma L.J."/>
            <person name="Mabbitt R."/>
            <person name="Macdonald J."/>
            <person name="Maclean C."/>
            <person name="Major J."/>
            <person name="Manning J."/>
            <person name="Marabella R."/>
            <person name="Maru K."/>
            <person name="Matthews C."/>
            <person name="Mauceli E."/>
            <person name="Mccarthy M."/>
            <person name="Mcdonough S."/>
            <person name="Mcghee T."/>
            <person name="Meldrim J."/>
            <person name="Meneus L."/>
            <person name="Mesirov J."/>
            <person name="Mihalev A."/>
            <person name="Mihova T."/>
            <person name="Mikkelsen T."/>
            <person name="Mlenga V."/>
            <person name="Moru K."/>
            <person name="Mozes J."/>
            <person name="Mulrain L."/>
            <person name="Munson G."/>
            <person name="Naylor J."/>
            <person name="Newes C."/>
            <person name="Nguyen C."/>
            <person name="Nguyen N."/>
            <person name="Nguyen T."/>
            <person name="Nicol R."/>
            <person name="Nielsen C."/>
            <person name="Nizzari M."/>
            <person name="Norbu C."/>
            <person name="Norbu N."/>
            <person name="O'donnell P."/>
            <person name="Okoawo O."/>
            <person name="O'leary S."/>
            <person name="Omotosho B."/>
            <person name="O'neill K."/>
            <person name="Osman S."/>
            <person name="Parker S."/>
            <person name="Perrin D."/>
            <person name="Phunkhang P."/>
            <person name="Piqani B."/>
            <person name="Purcell S."/>
            <person name="Rachupka T."/>
            <person name="Ramasamy U."/>
            <person name="Rameau R."/>
            <person name="Ray V."/>
            <person name="Raymond C."/>
            <person name="Retta R."/>
            <person name="Richardson S."/>
            <person name="Rise C."/>
            <person name="Rodriguez J."/>
            <person name="Rogers J."/>
            <person name="Rogov P."/>
            <person name="Rutman M."/>
            <person name="Schupbach R."/>
            <person name="Seaman C."/>
            <person name="Settipalli S."/>
            <person name="Sharpe T."/>
            <person name="Sheridan J."/>
            <person name="Sherpa N."/>
            <person name="Shi J."/>
            <person name="Smirnov S."/>
            <person name="Smith C."/>
            <person name="Sougnez C."/>
            <person name="Spencer B."/>
            <person name="Stalker J."/>
            <person name="Stange-thomann N."/>
            <person name="Stavropoulos S."/>
            <person name="Stetson K."/>
            <person name="Stone C."/>
            <person name="Stone S."/>
            <person name="Stubbs M."/>
            <person name="Talamas J."/>
            <person name="Tchuinga P."/>
            <person name="Tenzing P."/>
            <person name="Tesfaye S."/>
            <person name="Theodore J."/>
            <person name="Thoulutsang Y."/>
            <person name="Topham K."/>
            <person name="Towey S."/>
            <person name="Tsamla T."/>
            <person name="Tsomo N."/>
            <person name="Vallee D."/>
            <person name="Vassiliev H."/>
            <person name="Venkataraman V."/>
            <person name="Vinson J."/>
            <person name="Vo A."/>
            <person name="Wade C."/>
            <person name="Wang S."/>
            <person name="Wangchuk T."/>
            <person name="Wangdi T."/>
            <person name="Whittaker C."/>
            <person name="Wilkinson J."/>
            <person name="Wu Y."/>
            <person name="Wyman D."/>
            <person name="Yadav S."/>
            <person name="Yang S."/>
            <person name="Yang X."/>
            <person name="Yeager S."/>
            <person name="Yee E."/>
            <person name="Young G."/>
            <person name="Zainoun J."/>
            <person name="Zembeck L."/>
            <person name="Zimmer A."/>
            <person name="Zody M."/>
            <person name="Lander E."/>
        </authorList>
    </citation>
    <scope>NUCLEOTIDE SEQUENCE [LARGE SCALE GENOMIC DNA]</scope>
</reference>
<protein>
    <submittedName>
        <fullName evidence="1">Uncharacterized protein</fullName>
    </submittedName>
</protein>
<evidence type="ECO:0000313" key="2">
    <source>
        <dbReference type="Proteomes" id="UP000007875"/>
    </source>
</evidence>
<proteinExistence type="predicted"/>
<organism evidence="1 2">
    <name type="scientific">Ciona savignyi</name>
    <name type="common">Pacific transparent sea squirt</name>
    <dbReference type="NCBI Taxonomy" id="51511"/>
    <lineage>
        <taxon>Eukaryota</taxon>
        <taxon>Metazoa</taxon>
        <taxon>Chordata</taxon>
        <taxon>Tunicata</taxon>
        <taxon>Ascidiacea</taxon>
        <taxon>Phlebobranchia</taxon>
        <taxon>Cionidae</taxon>
        <taxon>Ciona</taxon>
    </lineage>
</organism>
<accession>H2YFE3</accession>